<feature type="compositionally biased region" description="Polar residues" evidence="4">
    <location>
        <begin position="230"/>
        <end position="248"/>
    </location>
</feature>
<keyword evidence="2 3" id="KW-0694">RNA-binding</keyword>
<dbReference type="PROSITE" id="PS50102">
    <property type="entry name" value="RRM"/>
    <property type="match status" value="2"/>
</dbReference>
<accession>G0TZJ2</accession>
<proteinExistence type="predicted"/>
<dbReference type="AlphaFoldDB" id="G0TZJ2"/>
<dbReference type="CDD" id="cd00590">
    <property type="entry name" value="RRM_SF"/>
    <property type="match status" value="2"/>
</dbReference>
<feature type="region of interest" description="Disordered" evidence="4">
    <location>
        <begin position="207"/>
        <end position="261"/>
    </location>
</feature>
<dbReference type="InterPro" id="IPR052462">
    <property type="entry name" value="SLIRP/GR-RBP-like"/>
</dbReference>
<dbReference type="InterPro" id="IPR000504">
    <property type="entry name" value="RRM_dom"/>
</dbReference>
<dbReference type="FunFam" id="3.30.70.330:FF:000383">
    <property type="entry name" value="Sex lethal, isoform D"/>
    <property type="match status" value="1"/>
</dbReference>
<evidence type="ECO:0000313" key="6">
    <source>
        <dbReference type="EMBL" id="CCC50020.1"/>
    </source>
</evidence>
<dbReference type="GO" id="GO:0005737">
    <property type="term" value="C:cytoplasm"/>
    <property type="evidence" value="ECO:0007669"/>
    <property type="project" value="UniProtKB-ARBA"/>
</dbReference>
<keyword evidence="1" id="KW-0677">Repeat</keyword>
<dbReference type="GO" id="GO:0010629">
    <property type="term" value="P:negative regulation of gene expression"/>
    <property type="evidence" value="ECO:0007669"/>
    <property type="project" value="UniProtKB-ARBA"/>
</dbReference>
<evidence type="ECO:0000256" key="4">
    <source>
        <dbReference type="SAM" id="MobiDB-lite"/>
    </source>
</evidence>
<evidence type="ECO:0000259" key="5">
    <source>
        <dbReference type="PROSITE" id="PS50102"/>
    </source>
</evidence>
<dbReference type="SMART" id="SM00360">
    <property type="entry name" value="RRM"/>
    <property type="match status" value="2"/>
</dbReference>
<dbReference type="EMBL" id="HE573024">
    <property type="protein sequence ID" value="CCC50020.1"/>
    <property type="molecule type" value="Genomic_DNA"/>
</dbReference>
<dbReference type="SUPFAM" id="SSF54928">
    <property type="entry name" value="RNA-binding domain, RBD"/>
    <property type="match status" value="1"/>
</dbReference>
<feature type="domain" description="RRM" evidence="5">
    <location>
        <begin position="355"/>
        <end position="440"/>
    </location>
</feature>
<dbReference type="GO" id="GO:0003729">
    <property type="term" value="F:mRNA binding"/>
    <property type="evidence" value="ECO:0007669"/>
    <property type="project" value="UniProtKB-ARBA"/>
</dbReference>
<name>G0TZJ2_TRYVY</name>
<feature type="region of interest" description="Disordered" evidence="4">
    <location>
        <begin position="448"/>
        <end position="469"/>
    </location>
</feature>
<dbReference type="VEuPathDB" id="TriTrypDB:TvY486_0806270"/>
<dbReference type="PANTHER" id="PTHR48027">
    <property type="entry name" value="HETEROGENEOUS NUCLEAR RIBONUCLEOPROTEIN 87F-RELATED"/>
    <property type="match status" value="1"/>
</dbReference>
<sequence length="590" mass="62186">MTVQARVGMTAQVVAALNGDPCSQTSVVPANCESGVGTIYYWNTAAATMCGAQSGTMVKMNPFSVPCGAPEDLKQAQYCHGISSDNAVAMPRRPATEVIMPVPTLCTLPKESIGIVVPSLEGDGTLANPQSYPSPLSTAFCLPHPHGSPTVSLETQSPGSVVSSKPDSLLSFPVRSGVVGSDNPGAYLAMNNFKVGVIPTTQPLKPAPTVPSVMEPSAAAQLPHVPSGSLEDTSASEATSKVKSSRSQTKPKRELDSQELDDEMRSNLFVSGLHQHVTDKQLHELFAPFGEIQSAKVMLNINTGKSRGIAFVKFAKVGDAEKAMEALNNTSVFEETINVRVAKPNAIYRPSAPTNKTFVRNVPLSIKKAELIDHFSRYGQVVDVSIHNDTAQNPLGEKRNVVFITYTTTKSAELAAQATHTTTPFPQCEDIPLLAKVAEDSAHRVERLARRSGGRGGGDNGKASGTAGNNTVVQTHRAPSSLQPVVGKNEHIEQQTVPPYPATPVAVPGVVGSYGIGGSMGPLFAPQLLPLGAPQATGTPYVIFGSDAPQQLAMVGQANTVPAVLTQQPTVMCYFPNGQLTFASQQQACK</sequence>
<evidence type="ECO:0000256" key="1">
    <source>
        <dbReference type="ARBA" id="ARBA00022737"/>
    </source>
</evidence>
<dbReference type="InterPro" id="IPR012677">
    <property type="entry name" value="Nucleotide-bd_a/b_plait_sf"/>
</dbReference>
<dbReference type="GO" id="GO:0009967">
    <property type="term" value="P:positive regulation of signal transduction"/>
    <property type="evidence" value="ECO:0007669"/>
    <property type="project" value="UniProtKB-ARBA"/>
</dbReference>
<dbReference type="InterPro" id="IPR035979">
    <property type="entry name" value="RBD_domain_sf"/>
</dbReference>
<reference evidence="6" key="1">
    <citation type="journal article" date="2012" name="Proc. Natl. Acad. Sci. U.S.A.">
        <title>Antigenic diversity is generated by distinct evolutionary mechanisms in African trypanosome species.</title>
        <authorList>
            <person name="Jackson A.P."/>
            <person name="Berry A."/>
            <person name="Aslett M."/>
            <person name="Allison H.C."/>
            <person name="Burton P."/>
            <person name="Vavrova-Anderson J."/>
            <person name="Brown R."/>
            <person name="Browne H."/>
            <person name="Corton N."/>
            <person name="Hauser H."/>
            <person name="Gamble J."/>
            <person name="Gilderthorp R."/>
            <person name="Marcello L."/>
            <person name="McQuillan J."/>
            <person name="Otto T.D."/>
            <person name="Quail M.A."/>
            <person name="Sanders M.J."/>
            <person name="van Tonder A."/>
            <person name="Ginger M.L."/>
            <person name="Field M.C."/>
            <person name="Barry J.D."/>
            <person name="Hertz-Fowler C."/>
            <person name="Berriman M."/>
        </authorList>
    </citation>
    <scope>NUCLEOTIDE SEQUENCE</scope>
    <source>
        <strain evidence="6">Y486</strain>
    </source>
</reference>
<organism evidence="6">
    <name type="scientific">Trypanosoma vivax (strain Y486)</name>
    <dbReference type="NCBI Taxonomy" id="1055687"/>
    <lineage>
        <taxon>Eukaryota</taxon>
        <taxon>Discoba</taxon>
        <taxon>Euglenozoa</taxon>
        <taxon>Kinetoplastea</taxon>
        <taxon>Metakinetoplastina</taxon>
        <taxon>Trypanosomatida</taxon>
        <taxon>Trypanosomatidae</taxon>
        <taxon>Trypanosoma</taxon>
        <taxon>Duttonella</taxon>
    </lineage>
</organism>
<gene>
    <name evidence="6" type="ORF">TVY486_0806270</name>
</gene>
<feature type="domain" description="RRM" evidence="5">
    <location>
        <begin position="266"/>
        <end position="344"/>
    </location>
</feature>
<dbReference type="Pfam" id="PF00076">
    <property type="entry name" value="RRM_1"/>
    <property type="match status" value="2"/>
</dbReference>
<evidence type="ECO:0000256" key="3">
    <source>
        <dbReference type="PROSITE-ProRule" id="PRU00176"/>
    </source>
</evidence>
<evidence type="ECO:0000256" key="2">
    <source>
        <dbReference type="ARBA" id="ARBA00022884"/>
    </source>
</evidence>
<protein>
    <submittedName>
        <fullName evidence="6">Putative RNA-binding protein</fullName>
    </submittedName>
</protein>
<dbReference type="Gene3D" id="3.30.70.330">
    <property type="match status" value="2"/>
</dbReference>